<keyword evidence="2" id="KW-1185">Reference proteome</keyword>
<dbReference type="Proteomes" id="UP000667802">
    <property type="component" value="Unassembled WGS sequence"/>
</dbReference>
<gene>
    <name evidence="1" type="ORF">G7B40_009445</name>
</gene>
<organism evidence="1 2">
    <name type="scientific">Aetokthonos hydrillicola Thurmond2011</name>
    <dbReference type="NCBI Taxonomy" id="2712845"/>
    <lineage>
        <taxon>Bacteria</taxon>
        <taxon>Bacillati</taxon>
        <taxon>Cyanobacteriota</taxon>
        <taxon>Cyanophyceae</taxon>
        <taxon>Nostocales</taxon>
        <taxon>Hapalosiphonaceae</taxon>
        <taxon>Aetokthonos</taxon>
    </lineage>
</organism>
<comment type="caution">
    <text evidence="1">The sequence shown here is derived from an EMBL/GenBank/DDBJ whole genome shotgun (WGS) entry which is preliminary data.</text>
</comment>
<accession>A0AAP5I495</accession>
<evidence type="ECO:0000313" key="1">
    <source>
        <dbReference type="EMBL" id="MDR9894788.1"/>
    </source>
</evidence>
<dbReference type="EMBL" id="JAALHA020000003">
    <property type="protein sequence ID" value="MDR9894788.1"/>
    <property type="molecule type" value="Genomic_DNA"/>
</dbReference>
<proteinExistence type="predicted"/>
<evidence type="ECO:0000313" key="2">
    <source>
        <dbReference type="Proteomes" id="UP000667802"/>
    </source>
</evidence>
<dbReference type="AlphaFoldDB" id="A0AAP5I495"/>
<reference evidence="2" key="1">
    <citation type="journal article" date="2021" name="Science">
        <title>Hunting the eagle killer: A cyanobacterial neurotoxin causes vacuolar myelinopathy.</title>
        <authorList>
            <person name="Breinlinger S."/>
            <person name="Phillips T.J."/>
            <person name="Haram B.N."/>
            <person name="Mares J."/>
            <person name="Martinez Yerena J.A."/>
            <person name="Hrouzek P."/>
            <person name="Sobotka R."/>
            <person name="Henderson W.M."/>
            <person name="Schmieder P."/>
            <person name="Williams S.M."/>
            <person name="Lauderdale J.D."/>
            <person name="Wilde H.D."/>
            <person name="Gerrin W."/>
            <person name="Kust A."/>
            <person name="Washington J.W."/>
            <person name="Wagner C."/>
            <person name="Geier B."/>
            <person name="Liebeke M."/>
            <person name="Enke H."/>
            <person name="Niedermeyer T.H.J."/>
            <person name="Wilde S.B."/>
        </authorList>
    </citation>
    <scope>NUCLEOTIDE SEQUENCE [LARGE SCALE GENOMIC DNA]</scope>
    <source>
        <strain evidence="2">Thurmond2011</strain>
    </source>
</reference>
<name>A0AAP5I495_9CYAN</name>
<protein>
    <submittedName>
        <fullName evidence="1">Uncharacterized protein</fullName>
    </submittedName>
</protein>
<feature type="non-terminal residue" evidence="1">
    <location>
        <position position="1"/>
    </location>
</feature>
<sequence>LKTDSHALLTRPPLTPKGPFDLHVLSIPPAFILSQDQTLRFDSGVEVNLLLSLADLLNPQPRFSFS</sequence>
<dbReference type="RefSeq" id="WP_310833742.1">
    <property type="nucleotide sequence ID" value="NZ_JAALHA020000003.1"/>
</dbReference>